<keyword evidence="3" id="KW-1185">Reference proteome</keyword>
<name>A0A2Z6P767_TRISU</name>
<feature type="region of interest" description="Disordered" evidence="1">
    <location>
        <begin position="1"/>
        <end position="44"/>
    </location>
</feature>
<accession>A0A2Z6P767</accession>
<gene>
    <name evidence="2" type="ORF">TSUD_100690</name>
</gene>
<feature type="compositionally biased region" description="Polar residues" evidence="1">
    <location>
        <begin position="31"/>
        <end position="41"/>
    </location>
</feature>
<evidence type="ECO:0000256" key="1">
    <source>
        <dbReference type="SAM" id="MobiDB-lite"/>
    </source>
</evidence>
<proteinExistence type="predicted"/>
<dbReference type="EMBL" id="DF974041">
    <property type="protein sequence ID" value="GAU44422.1"/>
    <property type="molecule type" value="Genomic_DNA"/>
</dbReference>
<sequence length="98" mass="11277">MANNKTENMIDAENNATEAKNNKIENKTEADNSTAVSTNGKNTKRYSKVDLDNMTKCLDEKISFKTLMKMDSFRIRVPKYVKDMMKKLKKENEECKCG</sequence>
<protein>
    <submittedName>
        <fullName evidence="2">Uncharacterized protein</fullName>
    </submittedName>
</protein>
<dbReference type="Proteomes" id="UP000242715">
    <property type="component" value="Unassembled WGS sequence"/>
</dbReference>
<feature type="compositionally biased region" description="Basic and acidic residues" evidence="1">
    <location>
        <begin position="20"/>
        <end position="30"/>
    </location>
</feature>
<dbReference type="AlphaFoldDB" id="A0A2Z6P767"/>
<organism evidence="2 3">
    <name type="scientific">Trifolium subterraneum</name>
    <name type="common">Subterranean clover</name>
    <dbReference type="NCBI Taxonomy" id="3900"/>
    <lineage>
        <taxon>Eukaryota</taxon>
        <taxon>Viridiplantae</taxon>
        <taxon>Streptophyta</taxon>
        <taxon>Embryophyta</taxon>
        <taxon>Tracheophyta</taxon>
        <taxon>Spermatophyta</taxon>
        <taxon>Magnoliopsida</taxon>
        <taxon>eudicotyledons</taxon>
        <taxon>Gunneridae</taxon>
        <taxon>Pentapetalae</taxon>
        <taxon>rosids</taxon>
        <taxon>fabids</taxon>
        <taxon>Fabales</taxon>
        <taxon>Fabaceae</taxon>
        <taxon>Papilionoideae</taxon>
        <taxon>50 kb inversion clade</taxon>
        <taxon>NPAAA clade</taxon>
        <taxon>Hologalegina</taxon>
        <taxon>IRL clade</taxon>
        <taxon>Trifolieae</taxon>
        <taxon>Trifolium</taxon>
    </lineage>
</organism>
<reference evidence="3" key="1">
    <citation type="journal article" date="2017" name="Front. Plant Sci.">
        <title>Climate Clever Clovers: New Paradigm to Reduce the Environmental Footprint of Ruminants by Breeding Low Methanogenic Forages Utilizing Haplotype Variation.</title>
        <authorList>
            <person name="Kaur P."/>
            <person name="Appels R."/>
            <person name="Bayer P.E."/>
            <person name="Keeble-Gagnere G."/>
            <person name="Wang J."/>
            <person name="Hirakawa H."/>
            <person name="Shirasawa K."/>
            <person name="Vercoe P."/>
            <person name="Stefanova K."/>
            <person name="Durmic Z."/>
            <person name="Nichols P."/>
            <person name="Revell C."/>
            <person name="Isobe S.N."/>
            <person name="Edwards D."/>
            <person name="Erskine W."/>
        </authorList>
    </citation>
    <scope>NUCLEOTIDE SEQUENCE [LARGE SCALE GENOMIC DNA]</scope>
    <source>
        <strain evidence="3">cv. Daliak</strain>
    </source>
</reference>
<evidence type="ECO:0000313" key="2">
    <source>
        <dbReference type="EMBL" id="GAU44422.1"/>
    </source>
</evidence>
<evidence type="ECO:0000313" key="3">
    <source>
        <dbReference type="Proteomes" id="UP000242715"/>
    </source>
</evidence>